<dbReference type="AlphaFoldDB" id="A0A923E2E7"/>
<dbReference type="Pfam" id="PF05133">
    <property type="entry name" value="SPP1_portal"/>
    <property type="match status" value="1"/>
</dbReference>
<comment type="caution">
    <text evidence="2">The sequence shown here is derived from an EMBL/GenBank/DDBJ whole genome shotgun (WGS) entry which is preliminary data.</text>
</comment>
<name>A0A923E2E7_9ACTO</name>
<gene>
    <name evidence="2" type="ORF">HD592_000213</name>
</gene>
<dbReference type="EMBL" id="JACHMK010000001">
    <property type="protein sequence ID" value="MBB6333648.1"/>
    <property type="molecule type" value="Genomic_DNA"/>
</dbReference>
<proteinExistence type="predicted"/>
<reference evidence="2" key="1">
    <citation type="submission" date="2020-08" db="EMBL/GenBank/DDBJ databases">
        <title>Sequencing the genomes of 1000 actinobacteria strains.</title>
        <authorList>
            <person name="Klenk H.-P."/>
        </authorList>
    </citation>
    <scope>NUCLEOTIDE SEQUENCE</scope>
    <source>
        <strain evidence="2">DSM 10695</strain>
    </source>
</reference>
<evidence type="ECO:0008006" key="4">
    <source>
        <dbReference type="Google" id="ProtNLM"/>
    </source>
</evidence>
<dbReference type="InterPro" id="IPR021145">
    <property type="entry name" value="Portal_protein_SPP1_Gp6-like"/>
</dbReference>
<feature type="region of interest" description="Disordered" evidence="1">
    <location>
        <begin position="440"/>
        <end position="478"/>
    </location>
</feature>
<evidence type="ECO:0000256" key="1">
    <source>
        <dbReference type="SAM" id="MobiDB-lite"/>
    </source>
</evidence>
<evidence type="ECO:0000313" key="2">
    <source>
        <dbReference type="EMBL" id="MBB6333648.1"/>
    </source>
</evidence>
<evidence type="ECO:0000313" key="3">
    <source>
        <dbReference type="Proteomes" id="UP000617426"/>
    </source>
</evidence>
<organism evidence="2 3">
    <name type="scientific">Schaalia hyovaginalis</name>
    <dbReference type="NCBI Taxonomy" id="29316"/>
    <lineage>
        <taxon>Bacteria</taxon>
        <taxon>Bacillati</taxon>
        <taxon>Actinomycetota</taxon>
        <taxon>Actinomycetes</taxon>
        <taxon>Actinomycetales</taxon>
        <taxon>Actinomycetaceae</taxon>
        <taxon>Schaalia</taxon>
    </lineage>
</organism>
<dbReference type="RefSeq" id="WP_184451339.1">
    <property type="nucleotide sequence ID" value="NZ_JACHMK010000001.1"/>
</dbReference>
<sequence length="478" mass="52324">MTTTTPVTTMPIVLPDLTDAEQDMMRRLHATWAAKHAKNQLLDVYYDGHRAFQDLGISIPPQMAKTRAALKWPAKAVKGLARKHLFEGFALDGATDAYELGEILARNRFTLELTQAINSAYKHACAFLTVTQGAPGEPPVVIQARDANWTTALWDRRTRSLAAALAVTDLDDLGQPSAVTLYTRDAIVEGLRDGGAWKTTRVENRTGRVLVEPLVYDPQLNRPFGHSRISREVRYLTDAAVRTMVRAETSAEFFSSPQRYVLGADESAFAEDSRWTAIMGRLLALDVNENGDLPSVGQFPQLSMGPHLEMYRQLAQNFCAETNLPQSSVGLFAENPTSAEAMLAAEAHLAAEADYQWQVFIPALRRIAEDAVMLRDGLSEPPADSWRLAVKYTPTTQASPSAQSDYIVKLVQALPQVADTTVALRKAGLSTEEIDEIRSEQASAGAASVLERLTSGTDAPDSPTPRVVTSDGESRQLT</sequence>
<protein>
    <recommendedName>
        <fullName evidence="4">Phage portal protein</fullName>
    </recommendedName>
</protein>
<dbReference type="Proteomes" id="UP000617426">
    <property type="component" value="Unassembled WGS sequence"/>
</dbReference>
<accession>A0A923E2E7</accession>
<keyword evidence="3" id="KW-1185">Reference proteome</keyword>